<reference evidence="1 2" key="1">
    <citation type="journal article" date="2023" name="ACS Omega">
        <title>Identification of the Neoaspergillic Acid Biosynthesis Gene Cluster by Establishing an In Vitro CRISPR-Ribonucleoprotein Genetic System in Aspergillus melleus.</title>
        <authorList>
            <person name="Yuan B."/>
            <person name="Grau M.F."/>
            <person name="Murata R.M."/>
            <person name="Torok T."/>
            <person name="Venkateswaran K."/>
            <person name="Stajich J.E."/>
            <person name="Wang C.C.C."/>
        </authorList>
    </citation>
    <scope>NUCLEOTIDE SEQUENCE [LARGE SCALE GENOMIC DNA]</scope>
    <source>
        <strain evidence="1 2">IMV 1140</strain>
    </source>
</reference>
<dbReference type="Proteomes" id="UP001177260">
    <property type="component" value="Unassembled WGS sequence"/>
</dbReference>
<sequence>MESSSELLTRNGRPPVRRGRVVTEARKEQNRVAQRAYRRRQREERLKQPRPQPAYRFPVLQPLPTAQVPPSHDGIPPASASSLSSRDPASSFASDIERDNLEFLGRIQDTAPETVGPSSLADLHVQPSGDPLNIVAIDPLVPIDFVLEGENSLSDQPLPTEGIAGSDIDLNHPAEDDGGHGVTQPAFADLYLNRLQPSKMALLHACFFNARCLGIGAKEFSSYSCLSLCSPFYRPVTMSEDPKALLAAVSRPSIPPHLQPTLPQVLFPHHPILDLLPLPGLRARAIVLAATAPFLLDAFDFKKDVVEGGLICWAAQRGGSSQPWDRRSWEAVPWFLQKWRLLVDGPQSELWQQSAWWQGMRGEVSAR</sequence>
<gene>
    <name evidence="1" type="ORF">N8T08_008760</name>
</gene>
<evidence type="ECO:0000313" key="1">
    <source>
        <dbReference type="EMBL" id="KAK1148875.1"/>
    </source>
</evidence>
<keyword evidence="2" id="KW-1185">Reference proteome</keyword>
<dbReference type="EMBL" id="JAOPJF010000006">
    <property type="protein sequence ID" value="KAK1148875.1"/>
    <property type="molecule type" value="Genomic_DNA"/>
</dbReference>
<organism evidence="1 2">
    <name type="scientific">Aspergillus melleus</name>
    <dbReference type="NCBI Taxonomy" id="138277"/>
    <lineage>
        <taxon>Eukaryota</taxon>
        <taxon>Fungi</taxon>
        <taxon>Dikarya</taxon>
        <taxon>Ascomycota</taxon>
        <taxon>Pezizomycotina</taxon>
        <taxon>Eurotiomycetes</taxon>
        <taxon>Eurotiomycetidae</taxon>
        <taxon>Eurotiales</taxon>
        <taxon>Aspergillaceae</taxon>
        <taxon>Aspergillus</taxon>
        <taxon>Aspergillus subgen. Circumdati</taxon>
    </lineage>
</organism>
<evidence type="ECO:0000313" key="2">
    <source>
        <dbReference type="Proteomes" id="UP001177260"/>
    </source>
</evidence>
<comment type="caution">
    <text evidence="1">The sequence shown here is derived from an EMBL/GenBank/DDBJ whole genome shotgun (WGS) entry which is preliminary data.</text>
</comment>
<name>A0ACC3BDR3_9EURO</name>
<accession>A0ACC3BDR3</accession>
<proteinExistence type="predicted"/>
<protein>
    <submittedName>
        <fullName evidence="1">Uncharacterized protein</fullName>
    </submittedName>
</protein>